<evidence type="ECO:0000256" key="10">
    <source>
        <dbReference type="SAM" id="Phobius"/>
    </source>
</evidence>
<dbReference type="InterPro" id="IPR055558">
    <property type="entry name" value="DUF7134"/>
</dbReference>
<evidence type="ECO:0000313" key="14">
    <source>
        <dbReference type="Proteomes" id="UP000198953"/>
    </source>
</evidence>
<evidence type="ECO:0000256" key="5">
    <source>
        <dbReference type="ARBA" id="ARBA00022741"/>
    </source>
</evidence>
<dbReference type="InterPro" id="IPR011712">
    <property type="entry name" value="Sig_transdc_His_kin_sub3_dim/P"/>
</dbReference>
<evidence type="ECO:0000256" key="3">
    <source>
        <dbReference type="ARBA" id="ARBA00022553"/>
    </source>
</evidence>
<feature type="region of interest" description="Disordered" evidence="9">
    <location>
        <begin position="266"/>
        <end position="285"/>
    </location>
</feature>
<evidence type="ECO:0000256" key="9">
    <source>
        <dbReference type="SAM" id="MobiDB-lite"/>
    </source>
</evidence>
<feature type="transmembrane region" description="Helical" evidence="10">
    <location>
        <begin position="126"/>
        <end position="144"/>
    </location>
</feature>
<protein>
    <recommendedName>
        <fullName evidence="2">histidine kinase</fullName>
        <ecNumber evidence="2">2.7.13.3</ecNumber>
    </recommendedName>
</protein>
<evidence type="ECO:0000256" key="2">
    <source>
        <dbReference type="ARBA" id="ARBA00012438"/>
    </source>
</evidence>
<dbReference type="EMBL" id="FOBF01000004">
    <property type="protein sequence ID" value="SEL20531.1"/>
    <property type="molecule type" value="Genomic_DNA"/>
</dbReference>
<evidence type="ECO:0000313" key="13">
    <source>
        <dbReference type="EMBL" id="SEL20531.1"/>
    </source>
</evidence>
<dbReference type="EC" id="2.7.13.3" evidence="2"/>
<dbReference type="Pfam" id="PF07730">
    <property type="entry name" value="HisKA_3"/>
    <property type="match status" value="1"/>
</dbReference>
<dbReference type="GO" id="GO:0046983">
    <property type="term" value="F:protein dimerization activity"/>
    <property type="evidence" value="ECO:0007669"/>
    <property type="project" value="InterPro"/>
</dbReference>
<sequence length="453" mass="47693">MTVRSGPADAGDHEYRWALPSVLLGDGGDGRPVRRSTRDWIVDTLMFVLACLVALLTVEEMRGQPEPLLAVEQVTGVLSCAAVWLRRRWPVALAVVTTVASTYLELVGGAALVGLFTVAVHRPFRVSGPVALLNLATLVPFVLLRPDNTLGGPMPAMALGAAILLAVFAWGIVVRARRQLVWSLRQRALTAAGEARRLERERIAREMHDVLAHRLSMLSLHAGALEFRPDAPVEEIARAAGAIRANAHLALRDLREVIGVLRHTGSAADAAGDEDETVPDRPQPTLADVPALVEECRQAGMDVRLDLDVPSAAPDGPGVEIAPAAPDGLGVEIAPAAPDGLGVEVAPAAPDGLGRNAYRIVQEALTNARKHAQGAPVTVTVSGAPGTGLSVEVRNPLAVRQGARVPGAGAGLIGLTERAELAGGSLGHGPTAEGDFLVRAWLPWPADRDEEER</sequence>
<dbReference type="AlphaFoldDB" id="A0A1H7NB39"/>
<keyword evidence="8" id="KW-0902">Two-component regulatory system</keyword>
<dbReference type="PANTHER" id="PTHR24421:SF10">
    <property type="entry name" value="NITRATE_NITRITE SENSOR PROTEIN NARQ"/>
    <property type="match status" value="1"/>
</dbReference>
<keyword evidence="7" id="KW-0067">ATP-binding</keyword>
<dbReference type="InterPro" id="IPR050482">
    <property type="entry name" value="Sensor_HK_TwoCompSys"/>
</dbReference>
<keyword evidence="14" id="KW-1185">Reference proteome</keyword>
<feature type="transmembrane region" description="Helical" evidence="10">
    <location>
        <begin position="91"/>
        <end position="119"/>
    </location>
</feature>
<dbReference type="Pfam" id="PF23539">
    <property type="entry name" value="DUF7134"/>
    <property type="match status" value="1"/>
</dbReference>
<evidence type="ECO:0000259" key="12">
    <source>
        <dbReference type="Pfam" id="PF23539"/>
    </source>
</evidence>
<dbReference type="Proteomes" id="UP000198953">
    <property type="component" value="Unassembled WGS sequence"/>
</dbReference>
<feature type="transmembrane region" description="Helical" evidence="10">
    <location>
        <begin position="156"/>
        <end position="176"/>
    </location>
</feature>
<keyword evidence="10" id="KW-1133">Transmembrane helix</keyword>
<reference evidence="13 14" key="1">
    <citation type="submission" date="2016-10" db="EMBL/GenBank/DDBJ databases">
        <authorList>
            <person name="de Groot N.N."/>
        </authorList>
    </citation>
    <scope>NUCLEOTIDE SEQUENCE [LARGE SCALE GENOMIC DNA]</scope>
    <source>
        <strain evidence="13 14">DSM 43357</strain>
    </source>
</reference>
<dbReference type="Gene3D" id="1.20.5.1930">
    <property type="match status" value="1"/>
</dbReference>
<feature type="domain" description="Signal transduction histidine kinase subgroup 3 dimerisation and phosphoacceptor" evidence="11">
    <location>
        <begin position="199"/>
        <end position="264"/>
    </location>
</feature>
<keyword evidence="10" id="KW-0812">Transmembrane</keyword>
<keyword evidence="3" id="KW-0597">Phosphoprotein</keyword>
<evidence type="ECO:0000256" key="1">
    <source>
        <dbReference type="ARBA" id="ARBA00000085"/>
    </source>
</evidence>
<dbReference type="SUPFAM" id="SSF55874">
    <property type="entry name" value="ATPase domain of HSP90 chaperone/DNA topoisomerase II/histidine kinase"/>
    <property type="match status" value="1"/>
</dbReference>
<keyword evidence="4" id="KW-0808">Transferase</keyword>
<dbReference type="CDD" id="cd16917">
    <property type="entry name" value="HATPase_UhpB-NarQ-NarX-like"/>
    <property type="match status" value="1"/>
</dbReference>
<proteinExistence type="predicted"/>
<organism evidence="13 14">
    <name type="scientific">Nonomuraea pusilla</name>
    <dbReference type="NCBI Taxonomy" id="46177"/>
    <lineage>
        <taxon>Bacteria</taxon>
        <taxon>Bacillati</taxon>
        <taxon>Actinomycetota</taxon>
        <taxon>Actinomycetes</taxon>
        <taxon>Streptosporangiales</taxon>
        <taxon>Streptosporangiaceae</taxon>
        <taxon>Nonomuraea</taxon>
    </lineage>
</organism>
<dbReference type="GO" id="GO:0005524">
    <property type="term" value="F:ATP binding"/>
    <property type="evidence" value="ECO:0007669"/>
    <property type="project" value="UniProtKB-KW"/>
</dbReference>
<keyword evidence="5" id="KW-0547">Nucleotide-binding</keyword>
<comment type="catalytic activity">
    <reaction evidence="1">
        <text>ATP + protein L-histidine = ADP + protein N-phospho-L-histidine.</text>
        <dbReference type="EC" id="2.7.13.3"/>
    </reaction>
</comment>
<evidence type="ECO:0000256" key="7">
    <source>
        <dbReference type="ARBA" id="ARBA00022840"/>
    </source>
</evidence>
<dbReference type="GO" id="GO:0000155">
    <property type="term" value="F:phosphorelay sensor kinase activity"/>
    <property type="evidence" value="ECO:0007669"/>
    <property type="project" value="InterPro"/>
</dbReference>
<feature type="transmembrane region" description="Helical" evidence="10">
    <location>
        <begin position="40"/>
        <end position="58"/>
    </location>
</feature>
<accession>A0A1H7NB39</accession>
<gene>
    <name evidence="13" type="ORF">SAMN05660976_01970</name>
</gene>
<keyword evidence="6 13" id="KW-0418">Kinase</keyword>
<feature type="domain" description="DUF7134" evidence="12">
    <location>
        <begin position="37"/>
        <end position="178"/>
    </location>
</feature>
<dbReference type="GO" id="GO:0016020">
    <property type="term" value="C:membrane"/>
    <property type="evidence" value="ECO:0007669"/>
    <property type="project" value="InterPro"/>
</dbReference>
<dbReference type="STRING" id="46177.SAMN05660976_01970"/>
<keyword evidence="10" id="KW-0472">Membrane</keyword>
<dbReference type="RefSeq" id="WP_256256855.1">
    <property type="nucleotide sequence ID" value="NZ_FOBF01000004.1"/>
</dbReference>
<evidence type="ECO:0000256" key="4">
    <source>
        <dbReference type="ARBA" id="ARBA00022679"/>
    </source>
</evidence>
<evidence type="ECO:0000256" key="6">
    <source>
        <dbReference type="ARBA" id="ARBA00022777"/>
    </source>
</evidence>
<evidence type="ECO:0000256" key="8">
    <source>
        <dbReference type="ARBA" id="ARBA00023012"/>
    </source>
</evidence>
<evidence type="ECO:0000259" key="11">
    <source>
        <dbReference type="Pfam" id="PF07730"/>
    </source>
</evidence>
<dbReference type="InterPro" id="IPR036890">
    <property type="entry name" value="HATPase_C_sf"/>
</dbReference>
<dbReference type="PANTHER" id="PTHR24421">
    <property type="entry name" value="NITRATE/NITRITE SENSOR PROTEIN NARX-RELATED"/>
    <property type="match status" value="1"/>
</dbReference>
<dbReference type="Gene3D" id="3.30.565.10">
    <property type="entry name" value="Histidine kinase-like ATPase, C-terminal domain"/>
    <property type="match status" value="1"/>
</dbReference>
<name>A0A1H7NB39_9ACTN</name>